<accession>A0A850H9X3</accession>
<keyword evidence="1" id="KW-0812">Transmembrane</keyword>
<protein>
    <submittedName>
        <fullName evidence="2">Uncharacterized protein</fullName>
    </submittedName>
</protein>
<gene>
    <name evidence="2" type="ORF">HUO12_02455</name>
</gene>
<keyword evidence="1" id="KW-0472">Membrane</keyword>
<sequence length="199" mass="22151">MSWLKGLFRGKEPDLMDSLFLDQFTPVDDGYLFRRNQRGAAYHCTPNERDSCLEDFRRSSRRLIWGVVAAVTIMVTATYAAGLDPDDPIAIFIYCSPLVALVPGTMIIYGAPEKALRRKPSVSPALSSEDAQRNYLQQTSWVPLGLITLIAGIVLGVLLLKASPWQGIDYIWGVGSALCLAQGLRSLWLKYRLARNSNQ</sequence>
<evidence type="ECO:0000313" key="2">
    <source>
        <dbReference type="EMBL" id="NVE93751.1"/>
    </source>
</evidence>
<reference evidence="2 3" key="1">
    <citation type="submission" date="2020-06" db="EMBL/GenBank/DDBJ databases">
        <title>Altererythrobacter lutimaris sp. nov., a marine bacterium isolated from a tidal flat.</title>
        <authorList>
            <person name="Kim D."/>
            <person name="Yoo Y."/>
            <person name="Kim J.-J."/>
        </authorList>
    </citation>
    <scope>NUCLEOTIDE SEQUENCE [LARGE SCALE GENOMIC DNA]</scope>
    <source>
        <strain evidence="2 3">JGD-16</strain>
    </source>
</reference>
<evidence type="ECO:0000313" key="3">
    <source>
        <dbReference type="Proteomes" id="UP000546031"/>
    </source>
</evidence>
<feature type="transmembrane region" description="Helical" evidence="1">
    <location>
        <begin position="141"/>
        <end position="164"/>
    </location>
</feature>
<dbReference type="Proteomes" id="UP000546031">
    <property type="component" value="Unassembled WGS sequence"/>
</dbReference>
<feature type="transmembrane region" description="Helical" evidence="1">
    <location>
        <begin position="63"/>
        <end position="83"/>
    </location>
</feature>
<dbReference type="EMBL" id="JABWTA010000001">
    <property type="protein sequence ID" value="NVE93751.1"/>
    <property type="molecule type" value="Genomic_DNA"/>
</dbReference>
<dbReference type="AlphaFoldDB" id="A0A850H9X3"/>
<name>A0A850H9X3_9SPHN</name>
<organism evidence="2 3">
    <name type="scientific">Altererythrobacter lutimaris</name>
    <dbReference type="NCBI Taxonomy" id="2743979"/>
    <lineage>
        <taxon>Bacteria</taxon>
        <taxon>Pseudomonadati</taxon>
        <taxon>Pseudomonadota</taxon>
        <taxon>Alphaproteobacteria</taxon>
        <taxon>Sphingomonadales</taxon>
        <taxon>Erythrobacteraceae</taxon>
        <taxon>Altererythrobacter</taxon>
    </lineage>
</organism>
<keyword evidence="3" id="KW-1185">Reference proteome</keyword>
<keyword evidence="1" id="KW-1133">Transmembrane helix</keyword>
<comment type="caution">
    <text evidence="2">The sequence shown here is derived from an EMBL/GenBank/DDBJ whole genome shotgun (WGS) entry which is preliminary data.</text>
</comment>
<proteinExistence type="predicted"/>
<evidence type="ECO:0000256" key="1">
    <source>
        <dbReference type="SAM" id="Phobius"/>
    </source>
</evidence>
<feature type="transmembrane region" description="Helical" evidence="1">
    <location>
        <begin position="170"/>
        <end position="188"/>
    </location>
</feature>
<dbReference type="RefSeq" id="WP_176272100.1">
    <property type="nucleotide sequence ID" value="NZ_JABWTA010000001.1"/>
</dbReference>
<feature type="transmembrane region" description="Helical" evidence="1">
    <location>
        <begin position="89"/>
        <end position="111"/>
    </location>
</feature>